<dbReference type="Proteomes" id="UP000728185">
    <property type="component" value="Unassembled WGS sequence"/>
</dbReference>
<comment type="similarity">
    <text evidence="2">Belongs to the COG7 family.</text>
</comment>
<evidence type="ECO:0000256" key="8">
    <source>
        <dbReference type="ARBA" id="ARBA00031345"/>
    </source>
</evidence>
<dbReference type="GO" id="GO:0007030">
    <property type="term" value="P:Golgi organization"/>
    <property type="evidence" value="ECO:0007669"/>
    <property type="project" value="TreeGrafter"/>
</dbReference>
<keyword evidence="6" id="KW-0333">Golgi apparatus</keyword>
<dbReference type="GO" id="GO:0006886">
    <property type="term" value="P:intracellular protein transport"/>
    <property type="evidence" value="ECO:0007669"/>
    <property type="project" value="InterPro"/>
</dbReference>
<gene>
    <name evidence="9" type="ORF">FBUS_00269</name>
</gene>
<reference evidence="9" key="1">
    <citation type="submission" date="2019-05" db="EMBL/GenBank/DDBJ databases">
        <title>Annotation for the trematode Fasciolopsis buski.</title>
        <authorList>
            <person name="Choi Y.-J."/>
        </authorList>
    </citation>
    <scope>NUCLEOTIDE SEQUENCE</scope>
    <source>
        <strain evidence="9">HT</strain>
        <tissue evidence="9">Whole worm</tissue>
    </source>
</reference>
<dbReference type="GO" id="GO:0000139">
    <property type="term" value="C:Golgi membrane"/>
    <property type="evidence" value="ECO:0007669"/>
    <property type="project" value="UniProtKB-SubCell"/>
</dbReference>
<evidence type="ECO:0000256" key="3">
    <source>
        <dbReference type="ARBA" id="ARBA00020984"/>
    </source>
</evidence>
<dbReference type="AlphaFoldDB" id="A0A8E0S0R8"/>
<evidence type="ECO:0000256" key="5">
    <source>
        <dbReference type="ARBA" id="ARBA00022927"/>
    </source>
</evidence>
<sequence>MVLTLFHLQRPHTTEQVQMDSQTTMSQLIELDRARRNAQQAASALRETARWSELVREMDEVLDTKDLSQLCTNIEGMEGCLGALTHLPDYKDRLTLVGTHKNSLESLVAPQLMQAFNQLQEGTVDPVLSAEEIRHLIGLLYRIGRPEAAQNYLISCLKVCVFLK</sequence>
<dbReference type="PANTHER" id="PTHR21443">
    <property type="entry name" value="CONSERVED OLIGOMERIC GOLGI COMPLEX COMPONENT 7"/>
    <property type="match status" value="1"/>
</dbReference>
<protein>
    <recommendedName>
        <fullName evidence="3">Conserved oligomeric Golgi complex subunit 7</fullName>
    </recommendedName>
    <alternativeName>
        <fullName evidence="8">Component of oligomeric Golgi complex 7</fullName>
    </alternativeName>
</protein>
<evidence type="ECO:0000313" key="9">
    <source>
        <dbReference type="EMBL" id="KAA0193673.1"/>
    </source>
</evidence>
<evidence type="ECO:0000256" key="6">
    <source>
        <dbReference type="ARBA" id="ARBA00023034"/>
    </source>
</evidence>
<keyword evidence="10" id="KW-1185">Reference proteome</keyword>
<evidence type="ECO:0000256" key="2">
    <source>
        <dbReference type="ARBA" id="ARBA00005831"/>
    </source>
</evidence>
<evidence type="ECO:0000256" key="7">
    <source>
        <dbReference type="ARBA" id="ARBA00023136"/>
    </source>
</evidence>
<dbReference type="EMBL" id="LUCM01004876">
    <property type="protein sequence ID" value="KAA0193673.1"/>
    <property type="molecule type" value="Genomic_DNA"/>
</dbReference>
<keyword evidence="5" id="KW-0653">Protein transport</keyword>
<evidence type="ECO:0000256" key="1">
    <source>
        <dbReference type="ARBA" id="ARBA00004395"/>
    </source>
</evidence>
<dbReference type="GO" id="GO:0017119">
    <property type="term" value="C:Golgi transport complex"/>
    <property type="evidence" value="ECO:0007669"/>
    <property type="project" value="InterPro"/>
</dbReference>
<keyword evidence="7" id="KW-0472">Membrane</keyword>
<name>A0A8E0S0R8_9TREM</name>
<dbReference type="Pfam" id="PF10191">
    <property type="entry name" value="COG7"/>
    <property type="match status" value="1"/>
</dbReference>
<evidence type="ECO:0000256" key="4">
    <source>
        <dbReference type="ARBA" id="ARBA00022448"/>
    </source>
</evidence>
<organism evidence="9 10">
    <name type="scientific">Fasciolopsis buskii</name>
    <dbReference type="NCBI Taxonomy" id="27845"/>
    <lineage>
        <taxon>Eukaryota</taxon>
        <taxon>Metazoa</taxon>
        <taxon>Spiralia</taxon>
        <taxon>Lophotrochozoa</taxon>
        <taxon>Platyhelminthes</taxon>
        <taxon>Trematoda</taxon>
        <taxon>Digenea</taxon>
        <taxon>Plagiorchiida</taxon>
        <taxon>Echinostomata</taxon>
        <taxon>Echinostomatoidea</taxon>
        <taxon>Fasciolidae</taxon>
        <taxon>Fasciolopsis</taxon>
    </lineage>
</organism>
<keyword evidence="4" id="KW-0813">Transport</keyword>
<comment type="caution">
    <text evidence="9">The sequence shown here is derived from an EMBL/GenBank/DDBJ whole genome shotgun (WGS) entry which is preliminary data.</text>
</comment>
<dbReference type="InterPro" id="IPR019335">
    <property type="entry name" value="COG7"/>
</dbReference>
<comment type="subcellular location">
    <subcellularLocation>
        <location evidence="1">Golgi apparatus membrane</location>
        <topology evidence="1">Peripheral membrane protein</topology>
    </subcellularLocation>
</comment>
<accession>A0A8E0S0R8</accession>
<dbReference type="PANTHER" id="PTHR21443:SF0">
    <property type="entry name" value="CONSERVED OLIGOMERIC GOLGI COMPLEX SUBUNIT 7"/>
    <property type="match status" value="1"/>
</dbReference>
<proteinExistence type="inferred from homology"/>
<evidence type="ECO:0000313" key="10">
    <source>
        <dbReference type="Proteomes" id="UP000728185"/>
    </source>
</evidence>
<dbReference type="GO" id="GO:0006890">
    <property type="term" value="P:retrograde vesicle-mediated transport, Golgi to endoplasmic reticulum"/>
    <property type="evidence" value="ECO:0007669"/>
    <property type="project" value="TreeGrafter"/>
</dbReference>
<dbReference type="OrthoDB" id="245173at2759"/>